<dbReference type="PROSITE" id="PS51257">
    <property type="entry name" value="PROKAR_LIPOPROTEIN"/>
    <property type="match status" value="1"/>
</dbReference>
<dbReference type="EMBL" id="JAGGJV010000003">
    <property type="protein sequence ID" value="MBP1858552.1"/>
    <property type="molecule type" value="Genomic_DNA"/>
</dbReference>
<protein>
    <recommendedName>
        <fullName evidence="4">Pentapeptide MXKDX repeat protein</fullName>
    </recommendedName>
</protein>
<keyword evidence="3" id="KW-1185">Reference proteome</keyword>
<dbReference type="Proteomes" id="UP000823786">
    <property type="component" value="Unassembled WGS sequence"/>
</dbReference>
<dbReference type="RefSeq" id="WP_209851414.1">
    <property type="nucleotide sequence ID" value="NZ_JAGGJV010000003.1"/>
</dbReference>
<proteinExistence type="predicted"/>
<name>A0ABS4EKT4_9HYPH</name>
<evidence type="ECO:0000313" key="2">
    <source>
        <dbReference type="EMBL" id="MBP1858552.1"/>
    </source>
</evidence>
<evidence type="ECO:0000256" key="1">
    <source>
        <dbReference type="SAM" id="SignalP"/>
    </source>
</evidence>
<feature type="chain" id="PRO_5045481527" description="Pentapeptide MXKDX repeat protein" evidence="1">
    <location>
        <begin position="22"/>
        <end position="87"/>
    </location>
</feature>
<accession>A0ABS4EKT4</accession>
<evidence type="ECO:0008006" key="4">
    <source>
        <dbReference type="Google" id="ProtNLM"/>
    </source>
</evidence>
<keyword evidence="1" id="KW-0732">Signal</keyword>
<reference evidence="2 3" key="1">
    <citation type="submission" date="2021-03" db="EMBL/GenBank/DDBJ databases">
        <title>Genomic Encyclopedia of Type Strains, Phase IV (KMG-IV): sequencing the most valuable type-strain genomes for metagenomic binning, comparative biology and taxonomic classification.</title>
        <authorList>
            <person name="Goeker M."/>
        </authorList>
    </citation>
    <scope>NUCLEOTIDE SEQUENCE [LARGE SCALE GENOMIC DNA]</scope>
    <source>
        <strain evidence="2 3">DSM 26427</strain>
    </source>
</reference>
<comment type="caution">
    <text evidence="2">The sequence shown here is derived from an EMBL/GenBank/DDBJ whole genome shotgun (WGS) entry which is preliminary data.</text>
</comment>
<gene>
    <name evidence="2" type="ORF">J2Z75_002060</name>
</gene>
<feature type="signal peptide" evidence="1">
    <location>
        <begin position="1"/>
        <end position="21"/>
    </location>
</feature>
<evidence type="ECO:0000313" key="3">
    <source>
        <dbReference type="Proteomes" id="UP000823786"/>
    </source>
</evidence>
<organism evidence="2 3">
    <name type="scientific">Rhizobium herbae</name>
    <dbReference type="NCBI Taxonomy" id="508661"/>
    <lineage>
        <taxon>Bacteria</taxon>
        <taxon>Pseudomonadati</taxon>
        <taxon>Pseudomonadota</taxon>
        <taxon>Alphaproteobacteria</taxon>
        <taxon>Hyphomicrobiales</taxon>
        <taxon>Rhizobiaceae</taxon>
        <taxon>Rhizobium/Agrobacterium group</taxon>
        <taxon>Rhizobium</taxon>
    </lineage>
</organism>
<sequence length="87" mass="9200">MFKTILAATALVSVLSAPAFAAGMMACDDASIMKTEAMAKGMTDPMKKDAMMMAMQEVDSAKMAMKDGKTDDCAMHLDNAIKATEAK</sequence>